<dbReference type="PROSITE" id="PS50045">
    <property type="entry name" value="SIGMA54_INTERACT_4"/>
    <property type="match status" value="1"/>
</dbReference>
<keyword evidence="2" id="KW-0058">Aromatic hydrocarbons catabolism</keyword>
<dbReference type="Gene3D" id="3.30.450.20">
    <property type="entry name" value="PAS domain"/>
    <property type="match status" value="1"/>
</dbReference>
<dbReference type="InterPro" id="IPR003593">
    <property type="entry name" value="AAA+_ATPase"/>
</dbReference>
<dbReference type="FunFam" id="3.40.50.300:FF:000006">
    <property type="entry name" value="DNA-binding transcriptional regulator NtrC"/>
    <property type="match status" value="1"/>
</dbReference>
<comment type="caution">
    <text evidence="10">The sequence shown here is derived from an EMBL/GenBank/DDBJ whole genome shotgun (WGS) entry which is preliminary data.</text>
</comment>
<dbReference type="SMART" id="SM00382">
    <property type="entry name" value="AAA"/>
    <property type="match status" value="1"/>
</dbReference>
<dbReference type="OrthoDB" id="9771372at2"/>
<dbReference type="InterPro" id="IPR035965">
    <property type="entry name" value="PAS-like_dom_sf"/>
</dbReference>
<evidence type="ECO:0000256" key="7">
    <source>
        <dbReference type="ARBA" id="ARBA00029500"/>
    </source>
</evidence>
<evidence type="ECO:0000313" key="11">
    <source>
        <dbReference type="Proteomes" id="UP000318937"/>
    </source>
</evidence>
<dbReference type="Pfam" id="PF18024">
    <property type="entry name" value="HTH_50"/>
    <property type="match status" value="1"/>
</dbReference>
<dbReference type="InterPro" id="IPR000014">
    <property type="entry name" value="PAS"/>
</dbReference>
<dbReference type="PANTHER" id="PTHR32071:SF57">
    <property type="entry name" value="C4-DICARBOXYLATE TRANSPORT TRANSCRIPTIONAL REGULATORY PROTEIN DCTD"/>
    <property type="match status" value="1"/>
</dbReference>
<feature type="domain" description="PAS" evidence="9">
    <location>
        <begin position="6"/>
        <end position="51"/>
    </location>
</feature>
<evidence type="ECO:0000256" key="6">
    <source>
        <dbReference type="ARBA" id="ARBA00023163"/>
    </source>
</evidence>
<dbReference type="InterPro" id="IPR030828">
    <property type="entry name" value="HTH_TyrR"/>
</dbReference>
<evidence type="ECO:0000256" key="2">
    <source>
        <dbReference type="ARBA" id="ARBA00022797"/>
    </source>
</evidence>
<dbReference type="Gene3D" id="3.40.50.300">
    <property type="entry name" value="P-loop containing nucleotide triphosphate hydrolases"/>
    <property type="match status" value="1"/>
</dbReference>
<keyword evidence="11" id="KW-1185">Reference proteome</keyword>
<keyword evidence="4" id="KW-0805">Transcription regulation</keyword>
<proteinExistence type="predicted"/>
<evidence type="ECO:0000256" key="3">
    <source>
        <dbReference type="ARBA" id="ARBA00022840"/>
    </source>
</evidence>
<evidence type="ECO:0000259" key="8">
    <source>
        <dbReference type="PROSITE" id="PS50045"/>
    </source>
</evidence>
<dbReference type="PROSITE" id="PS00675">
    <property type="entry name" value="SIGMA54_INTERACT_1"/>
    <property type="match status" value="1"/>
</dbReference>
<dbReference type="InterPro" id="IPR027417">
    <property type="entry name" value="P-loop_NTPase"/>
</dbReference>
<evidence type="ECO:0000256" key="5">
    <source>
        <dbReference type="ARBA" id="ARBA00023125"/>
    </source>
</evidence>
<evidence type="ECO:0000259" key="9">
    <source>
        <dbReference type="PROSITE" id="PS50112"/>
    </source>
</evidence>
<dbReference type="NCBIfam" id="TIGR00229">
    <property type="entry name" value="sensory_box"/>
    <property type="match status" value="1"/>
</dbReference>
<dbReference type="EMBL" id="VDGG01000006">
    <property type="protein sequence ID" value="TQR17721.1"/>
    <property type="molecule type" value="Genomic_DNA"/>
</dbReference>
<dbReference type="GO" id="GO:0005524">
    <property type="term" value="F:ATP binding"/>
    <property type="evidence" value="ECO:0007669"/>
    <property type="project" value="UniProtKB-KW"/>
</dbReference>
<dbReference type="SUPFAM" id="SSF52540">
    <property type="entry name" value="P-loop containing nucleoside triphosphate hydrolases"/>
    <property type="match status" value="1"/>
</dbReference>
<dbReference type="SUPFAM" id="SSF55785">
    <property type="entry name" value="PYP-like sensor domain (PAS domain)"/>
    <property type="match status" value="1"/>
</dbReference>
<dbReference type="GO" id="GO:0003677">
    <property type="term" value="F:DNA binding"/>
    <property type="evidence" value="ECO:0007669"/>
    <property type="project" value="UniProtKB-KW"/>
</dbReference>
<keyword evidence="5" id="KW-0238">DNA-binding</keyword>
<keyword evidence="1" id="KW-0547">Nucleotide-binding</keyword>
<dbReference type="Pfam" id="PF25601">
    <property type="entry name" value="AAA_lid_14"/>
    <property type="match status" value="1"/>
</dbReference>
<dbReference type="InterPro" id="IPR025944">
    <property type="entry name" value="Sigma_54_int_dom_CS"/>
</dbReference>
<dbReference type="PANTHER" id="PTHR32071">
    <property type="entry name" value="TRANSCRIPTIONAL REGULATORY PROTEIN"/>
    <property type="match status" value="1"/>
</dbReference>
<dbReference type="Proteomes" id="UP000318937">
    <property type="component" value="Unassembled WGS sequence"/>
</dbReference>
<name>A0A544TJV1_9BACI</name>
<feature type="domain" description="Sigma-54 factor interaction" evidence="8">
    <location>
        <begin position="142"/>
        <end position="371"/>
    </location>
</feature>
<dbReference type="CDD" id="cd00009">
    <property type="entry name" value="AAA"/>
    <property type="match status" value="1"/>
</dbReference>
<dbReference type="Gene3D" id="1.10.10.60">
    <property type="entry name" value="Homeodomain-like"/>
    <property type="match status" value="1"/>
</dbReference>
<keyword evidence="6" id="KW-0804">Transcription</keyword>
<dbReference type="PROSITE" id="PS50112">
    <property type="entry name" value="PAS"/>
    <property type="match status" value="1"/>
</dbReference>
<dbReference type="SMART" id="SM00091">
    <property type="entry name" value="PAS"/>
    <property type="match status" value="1"/>
</dbReference>
<dbReference type="InterPro" id="IPR025662">
    <property type="entry name" value="Sigma_54_int_dom_ATP-bd_1"/>
</dbReference>
<accession>A0A544TJV1</accession>
<evidence type="ECO:0000256" key="4">
    <source>
        <dbReference type="ARBA" id="ARBA00023015"/>
    </source>
</evidence>
<dbReference type="CDD" id="cd00130">
    <property type="entry name" value="PAS"/>
    <property type="match status" value="1"/>
</dbReference>
<dbReference type="Gene3D" id="1.10.8.60">
    <property type="match status" value="1"/>
</dbReference>
<dbReference type="InterPro" id="IPR025943">
    <property type="entry name" value="Sigma_54_int_dom_ATP-bd_2"/>
</dbReference>
<gene>
    <name evidence="10" type="ORF">FG383_03910</name>
</gene>
<dbReference type="SUPFAM" id="SSF46689">
    <property type="entry name" value="Homeodomain-like"/>
    <property type="match status" value="1"/>
</dbReference>
<protein>
    <recommendedName>
        <fullName evidence="7">HTH-type transcriptional regulatory protein TyrR</fullName>
    </recommendedName>
</protein>
<dbReference type="PROSITE" id="PS00676">
    <property type="entry name" value="SIGMA54_INTERACT_2"/>
    <property type="match status" value="1"/>
</dbReference>
<dbReference type="GO" id="GO:0006355">
    <property type="term" value="P:regulation of DNA-templated transcription"/>
    <property type="evidence" value="ECO:0007669"/>
    <property type="project" value="InterPro"/>
</dbReference>
<dbReference type="InterPro" id="IPR009057">
    <property type="entry name" value="Homeodomain-like_sf"/>
</dbReference>
<evidence type="ECO:0000313" key="10">
    <source>
        <dbReference type="EMBL" id="TQR17721.1"/>
    </source>
</evidence>
<dbReference type="InterPro" id="IPR013767">
    <property type="entry name" value="PAS_fold"/>
</dbReference>
<dbReference type="Pfam" id="PF00989">
    <property type="entry name" value="PAS"/>
    <property type="match status" value="1"/>
</dbReference>
<dbReference type="InterPro" id="IPR058031">
    <property type="entry name" value="AAA_lid_NorR"/>
</dbReference>
<dbReference type="Pfam" id="PF00158">
    <property type="entry name" value="Sigma54_activat"/>
    <property type="match status" value="1"/>
</dbReference>
<organism evidence="10 11">
    <name type="scientific">Psychrobacillus soli</name>
    <dbReference type="NCBI Taxonomy" id="1543965"/>
    <lineage>
        <taxon>Bacteria</taxon>
        <taxon>Bacillati</taxon>
        <taxon>Bacillota</taxon>
        <taxon>Bacilli</taxon>
        <taxon>Bacillales</taxon>
        <taxon>Bacillaceae</taxon>
        <taxon>Psychrobacillus</taxon>
    </lineage>
</organism>
<dbReference type="AlphaFoldDB" id="A0A544TJV1"/>
<sequence length="453" mass="51183">MEKYVESVDYKKICDELYDGIYIADEKGKTLYVNKSYSRITGLSPELVLGKYVSDLMKEGLYKNAITPDIIRTKKPINAMAEIRTGVKVLLSGSPILDHDGNIKKVVVINRDMSDLLDMQKKLVASQNEIEHLRNLQITNKLIGKSHQIQPIIQMVHQVANLDVTVLITGETGVGKEVIGNEIYMNSNRHGKPFIKVNCAAIPANLLEAELFGYEAGSFTGASSKGKIGMFELADKGTLLLDEIGEMPLELQSKLLRIIQEKEVTRVGGTKSIKFDVRILTATNCDLYELVKKGKFREDLYYRLNVFPIHIPPLRDRFSDIELLTKHYLDIYNTKYGKQVLFDREVYEVFKTYTWPGNIRELQNVVERLVITSEKHKTINAELSRNILNIEPESIETSTGELSLKETVEKVEKKIIEKALKDYGSTRKAAAVLKISQSSVVKKAKKLGIQISD</sequence>
<reference evidence="10 11" key="1">
    <citation type="submission" date="2019-05" db="EMBL/GenBank/DDBJ databases">
        <title>Psychrobacillus vulpis sp. nov., a new species isolated from feces of a red fox that inhabits in The Tablas de Daimiel Natural Park, Albacete, Spain.</title>
        <authorList>
            <person name="Rodriguez M."/>
            <person name="Reina J.C."/>
            <person name="Bejar V."/>
            <person name="Llamas I."/>
        </authorList>
    </citation>
    <scope>NUCLEOTIDE SEQUENCE [LARGE SCALE GENOMIC DNA]</scope>
    <source>
        <strain evidence="10 11">NHI-2</strain>
    </source>
</reference>
<keyword evidence="3" id="KW-0067">ATP-binding</keyword>
<dbReference type="InterPro" id="IPR002078">
    <property type="entry name" value="Sigma_54_int"/>
</dbReference>
<dbReference type="RefSeq" id="WP_142605546.1">
    <property type="nucleotide sequence ID" value="NZ_VDGG01000006.1"/>
</dbReference>
<evidence type="ECO:0000256" key="1">
    <source>
        <dbReference type="ARBA" id="ARBA00022741"/>
    </source>
</evidence>
<dbReference type="PROSITE" id="PS00688">
    <property type="entry name" value="SIGMA54_INTERACT_3"/>
    <property type="match status" value="1"/>
</dbReference>